<reference evidence="1" key="2">
    <citation type="journal article" date="2020" name="Nat. Commun.">
        <title>Large-scale genome sequencing of mycorrhizal fungi provides insights into the early evolution of symbiotic traits.</title>
        <authorList>
            <person name="Miyauchi S."/>
            <person name="Kiss E."/>
            <person name="Kuo A."/>
            <person name="Drula E."/>
            <person name="Kohler A."/>
            <person name="Sanchez-Garcia M."/>
            <person name="Morin E."/>
            <person name="Andreopoulos B."/>
            <person name="Barry K.W."/>
            <person name="Bonito G."/>
            <person name="Buee M."/>
            <person name="Carver A."/>
            <person name="Chen C."/>
            <person name="Cichocki N."/>
            <person name="Clum A."/>
            <person name="Culley D."/>
            <person name="Crous P.W."/>
            <person name="Fauchery L."/>
            <person name="Girlanda M."/>
            <person name="Hayes R.D."/>
            <person name="Keri Z."/>
            <person name="LaButti K."/>
            <person name="Lipzen A."/>
            <person name="Lombard V."/>
            <person name="Magnuson J."/>
            <person name="Maillard F."/>
            <person name="Murat C."/>
            <person name="Nolan M."/>
            <person name="Ohm R.A."/>
            <person name="Pangilinan J."/>
            <person name="Pereira M.F."/>
            <person name="Perotto S."/>
            <person name="Peter M."/>
            <person name="Pfister S."/>
            <person name="Riley R."/>
            <person name="Sitrit Y."/>
            <person name="Stielow J.B."/>
            <person name="Szollosi G."/>
            <person name="Zifcakova L."/>
            <person name="Stursova M."/>
            <person name="Spatafora J.W."/>
            <person name="Tedersoo L."/>
            <person name="Vaario L.M."/>
            <person name="Yamada A."/>
            <person name="Yan M."/>
            <person name="Wang P."/>
            <person name="Xu J."/>
            <person name="Bruns T."/>
            <person name="Baldrian P."/>
            <person name="Vilgalys R."/>
            <person name="Dunand C."/>
            <person name="Henrissat B."/>
            <person name="Grigoriev I.V."/>
            <person name="Hibbett D."/>
            <person name="Nagy L.G."/>
            <person name="Martin F.M."/>
        </authorList>
    </citation>
    <scope>NUCLEOTIDE SEQUENCE</scope>
    <source>
        <strain evidence="1">P2</strain>
    </source>
</reference>
<name>A0ACB6ZIJ8_THEGA</name>
<reference evidence="1" key="1">
    <citation type="submission" date="2019-10" db="EMBL/GenBank/DDBJ databases">
        <authorList>
            <consortium name="DOE Joint Genome Institute"/>
            <person name="Kuo A."/>
            <person name="Miyauchi S."/>
            <person name="Kiss E."/>
            <person name="Drula E."/>
            <person name="Kohler A."/>
            <person name="Sanchez-Garcia M."/>
            <person name="Andreopoulos B."/>
            <person name="Barry K.W."/>
            <person name="Bonito G."/>
            <person name="Buee M."/>
            <person name="Carver A."/>
            <person name="Chen C."/>
            <person name="Cichocki N."/>
            <person name="Clum A."/>
            <person name="Culley D."/>
            <person name="Crous P.W."/>
            <person name="Fauchery L."/>
            <person name="Girlanda M."/>
            <person name="Hayes R."/>
            <person name="Keri Z."/>
            <person name="Labutti K."/>
            <person name="Lipzen A."/>
            <person name="Lombard V."/>
            <person name="Magnuson J."/>
            <person name="Maillard F."/>
            <person name="Morin E."/>
            <person name="Murat C."/>
            <person name="Nolan M."/>
            <person name="Ohm R."/>
            <person name="Pangilinan J."/>
            <person name="Pereira M."/>
            <person name="Perotto S."/>
            <person name="Peter M."/>
            <person name="Riley R."/>
            <person name="Sitrit Y."/>
            <person name="Stielow B."/>
            <person name="Szollosi G."/>
            <person name="Zifcakova L."/>
            <person name="Stursova M."/>
            <person name="Spatafora J.W."/>
            <person name="Tedersoo L."/>
            <person name="Vaario L.-M."/>
            <person name="Yamada A."/>
            <person name="Yan M."/>
            <person name="Wang P."/>
            <person name="Xu J."/>
            <person name="Bruns T."/>
            <person name="Baldrian P."/>
            <person name="Vilgalys R."/>
            <person name="Henrissat B."/>
            <person name="Grigoriev I.V."/>
            <person name="Hibbett D."/>
            <person name="Nagy L.G."/>
            <person name="Martin F.M."/>
        </authorList>
    </citation>
    <scope>NUCLEOTIDE SEQUENCE</scope>
    <source>
        <strain evidence="1">P2</strain>
    </source>
</reference>
<dbReference type="Proteomes" id="UP000886501">
    <property type="component" value="Unassembled WGS sequence"/>
</dbReference>
<comment type="caution">
    <text evidence="1">The sequence shown here is derived from an EMBL/GenBank/DDBJ whole genome shotgun (WGS) entry which is preliminary data.</text>
</comment>
<keyword evidence="2" id="KW-1185">Reference proteome</keyword>
<protein>
    <submittedName>
        <fullName evidence="1">Uncharacterized protein</fullName>
    </submittedName>
</protein>
<evidence type="ECO:0000313" key="2">
    <source>
        <dbReference type="Proteomes" id="UP000886501"/>
    </source>
</evidence>
<gene>
    <name evidence="1" type="ORF">BDM02DRAFT_1869674</name>
</gene>
<sequence>MKVLQARSSLSTPPWFYCSPTFRVSFAFGILLQIGVMSISQFLLAGSDGTPIVQCFKFQRPRPGPLYNMQVFSFFDLQPPSACMIEEWKNVLAPQRRRRLRYRNRHAPEILIYTTSYYPTTIVSSDSTERCLPVPRLFIALRAHSGTLVTYSDITGERAYRAHRDYDMQISRERSHDFSTYSRINLLQRN</sequence>
<proteinExistence type="predicted"/>
<dbReference type="EMBL" id="MU117999">
    <property type="protein sequence ID" value="KAF9649344.1"/>
    <property type="molecule type" value="Genomic_DNA"/>
</dbReference>
<evidence type="ECO:0000313" key="1">
    <source>
        <dbReference type="EMBL" id="KAF9649344.1"/>
    </source>
</evidence>
<accession>A0ACB6ZIJ8</accession>
<organism evidence="1 2">
    <name type="scientific">Thelephora ganbajun</name>
    <name type="common">Ganba fungus</name>
    <dbReference type="NCBI Taxonomy" id="370292"/>
    <lineage>
        <taxon>Eukaryota</taxon>
        <taxon>Fungi</taxon>
        <taxon>Dikarya</taxon>
        <taxon>Basidiomycota</taxon>
        <taxon>Agaricomycotina</taxon>
        <taxon>Agaricomycetes</taxon>
        <taxon>Thelephorales</taxon>
        <taxon>Thelephoraceae</taxon>
        <taxon>Thelephora</taxon>
    </lineage>
</organism>